<comment type="caution">
    <text evidence="1">The sequence shown here is derived from an EMBL/GenBank/DDBJ whole genome shotgun (WGS) entry which is preliminary data.</text>
</comment>
<protein>
    <submittedName>
        <fullName evidence="1">Uncharacterized protein</fullName>
    </submittedName>
</protein>
<dbReference type="EMBL" id="JAQQBS010000001">
    <property type="protein sequence ID" value="KAK0177007.1"/>
    <property type="molecule type" value="Genomic_DNA"/>
</dbReference>
<name>A0AA39FW83_9HYME</name>
<organism evidence="1 2">
    <name type="scientific">Microctonus aethiopoides</name>
    <dbReference type="NCBI Taxonomy" id="144406"/>
    <lineage>
        <taxon>Eukaryota</taxon>
        <taxon>Metazoa</taxon>
        <taxon>Ecdysozoa</taxon>
        <taxon>Arthropoda</taxon>
        <taxon>Hexapoda</taxon>
        <taxon>Insecta</taxon>
        <taxon>Pterygota</taxon>
        <taxon>Neoptera</taxon>
        <taxon>Endopterygota</taxon>
        <taxon>Hymenoptera</taxon>
        <taxon>Apocrita</taxon>
        <taxon>Ichneumonoidea</taxon>
        <taxon>Braconidae</taxon>
        <taxon>Euphorinae</taxon>
        <taxon>Microctonus</taxon>
    </lineage>
</organism>
<reference evidence="1" key="1">
    <citation type="journal article" date="2023" name="bioRxiv">
        <title>Scaffold-level genome assemblies of two parasitoid biocontrol wasps reveal the parthenogenesis mechanism and an associated novel virus.</title>
        <authorList>
            <person name="Inwood S."/>
            <person name="Skelly J."/>
            <person name="Guhlin J."/>
            <person name="Harrop T."/>
            <person name="Goldson S."/>
            <person name="Dearden P."/>
        </authorList>
    </citation>
    <scope>NUCLEOTIDE SEQUENCE</scope>
    <source>
        <strain evidence="1">Irish</strain>
        <tissue evidence="1">Whole body</tissue>
    </source>
</reference>
<reference evidence="1" key="2">
    <citation type="submission" date="2023-03" db="EMBL/GenBank/DDBJ databases">
        <authorList>
            <person name="Inwood S.N."/>
            <person name="Skelly J.G."/>
            <person name="Guhlin J."/>
            <person name="Harrop T.W.R."/>
            <person name="Goldson S.G."/>
            <person name="Dearden P.K."/>
        </authorList>
    </citation>
    <scope>NUCLEOTIDE SEQUENCE</scope>
    <source>
        <strain evidence="1">Irish</strain>
        <tissue evidence="1">Whole body</tissue>
    </source>
</reference>
<proteinExistence type="predicted"/>
<gene>
    <name evidence="1" type="ORF">PV328_001099</name>
</gene>
<keyword evidence="2" id="KW-1185">Reference proteome</keyword>
<sequence length="148" mass="16989">MEIQENLNHRKVDHACQVSIIFRDSISEPTKSFTCNRYSFKEESSDAEVQTDIYKGDIVVIPSQKMNKHKKCGTPHKEFVDASIGPDSEFSQCKSDVKNYFGGYASIKNVEQLLDLAGVTEENFDTLLEYVKPTSDHCKIHKKDRYFK</sequence>
<dbReference type="Proteomes" id="UP001168990">
    <property type="component" value="Unassembled WGS sequence"/>
</dbReference>
<evidence type="ECO:0000313" key="1">
    <source>
        <dbReference type="EMBL" id="KAK0177007.1"/>
    </source>
</evidence>
<accession>A0AA39FW83</accession>
<dbReference type="AlphaFoldDB" id="A0AA39FW83"/>
<evidence type="ECO:0000313" key="2">
    <source>
        <dbReference type="Proteomes" id="UP001168990"/>
    </source>
</evidence>